<dbReference type="GO" id="GO:0008270">
    <property type="term" value="F:zinc ion binding"/>
    <property type="evidence" value="ECO:0007669"/>
    <property type="project" value="TreeGrafter"/>
</dbReference>
<dbReference type="GO" id="GO:0008234">
    <property type="term" value="F:cysteine-type peptidase activity"/>
    <property type="evidence" value="ECO:0007669"/>
    <property type="project" value="UniProtKB-KW"/>
</dbReference>
<accession>A0A238H4Y3</accession>
<dbReference type="Gene3D" id="3.40.140.10">
    <property type="entry name" value="Cytidine Deaminase, domain 2"/>
    <property type="match status" value="1"/>
</dbReference>
<dbReference type="SUPFAM" id="SSF54001">
    <property type="entry name" value="Cysteine proteinases"/>
    <property type="match status" value="1"/>
</dbReference>
<dbReference type="PROSITE" id="PS51935">
    <property type="entry name" value="NLPC_P60"/>
    <property type="match status" value="1"/>
</dbReference>
<keyword evidence="5" id="KW-0788">Thiol protease</keyword>
<keyword evidence="6" id="KW-0862">Zinc</keyword>
<gene>
    <name evidence="9" type="ORF">BSIN_3396</name>
</gene>
<evidence type="ECO:0000313" key="9">
    <source>
        <dbReference type="EMBL" id="SMG00326.1"/>
    </source>
</evidence>
<reference evidence="9 10" key="1">
    <citation type="submission" date="2017-04" db="EMBL/GenBank/DDBJ databases">
        <authorList>
            <person name="Afonso C.L."/>
            <person name="Miller P.J."/>
            <person name="Scott M.A."/>
            <person name="Spackman E."/>
            <person name="Goraichik I."/>
            <person name="Dimitrov K.M."/>
            <person name="Suarez D.L."/>
            <person name="Swayne D.E."/>
        </authorList>
    </citation>
    <scope>NUCLEOTIDE SEQUENCE [LARGE SCALE GENOMIC DNA]</scope>
    <source>
        <strain evidence="9">LMG 28154</strain>
    </source>
</reference>
<evidence type="ECO:0000256" key="6">
    <source>
        <dbReference type="ARBA" id="ARBA00022833"/>
    </source>
</evidence>
<dbReference type="Pfam" id="PF14464">
    <property type="entry name" value="Prok-JAB"/>
    <property type="match status" value="1"/>
</dbReference>
<dbReference type="SUPFAM" id="SSF102712">
    <property type="entry name" value="JAB1/MPN domain"/>
    <property type="match status" value="1"/>
</dbReference>
<evidence type="ECO:0000256" key="3">
    <source>
        <dbReference type="ARBA" id="ARBA00022723"/>
    </source>
</evidence>
<dbReference type="PANTHER" id="PTHR34858:SF1">
    <property type="entry name" value="CYSO-CYSTEINE PEPTIDASE"/>
    <property type="match status" value="1"/>
</dbReference>
<dbReference type="GO" id="GO:0008235">
    <property type="term" value="F:metalloexopeptidase activity"/>
    <property type="evidence" value="ECO:0007669"/>
    <property type="project" value="TreeGrafter"/>
</dbReference>
<evidence type="ECO:0000256" key="7">
    <source>
        <dbReference type="ARBA" id="ARBA00023049"/>
    </source>
</evidence>
<comment type="similarity">
    <text evidence="1">Belongs to the peptidase C40 family.</text>
</comment>
<evidence type="ECO:0000313" key="10">
    <source>
        <dbReference type="Proteomes" id="UP000198460"/>
    </source>
</evidence>
<dbReference type="InterPro" id="IPR051929">
    <property type="entry name" value="VirAsm_ModProt"/>
</dbReference>
<sequence length="237" mass="26545">MDAIRAHAVRAYPRECCGLVVVARGRERYVECSNAATGGDHFILPAQEFADAEEMGAVVAVVHSHPDAPAEASDADRAACEASGLTWHIVEVRQRDGGAVEATDMETIEPAGYQVPLVGRMFAHGVLDCYTLIRDWYRQEREIVLRDFARRDDWWSQGGDLYMQHYRDAGFVALPEGAPLERGDVILMQVRAPVPNHAGVYLDDGTMLHHLYGRLSSRDVYGGYWREITRLILRFEG</sequence>
<keyword evidence="2" id="KW-0645">Protease</keyword>
<name>A0A238H4Y3_9BURK</name>
<dbReference type="InterPro" id="IPR000064">
    <property type="entry name" value="NLP_P60_dom"/>
</dbReference>
<keyword evidence="4" id="KW-0378">Hydrolase</keyword>
<dbReference type="Proteomes" id="UP000198460">
    <property type="component" value="Unassembled WGS sequence"/>
</dbReference>
<dbReference type="CDD" id="cd08073">
    <property type="entry name" value="MPN_NLPC_P60"/>
    <property type="match status" value="1"/>
</dbReference>
<dbReference type="GO" id="GO:0006508">
    <property type="term" value="P:proteolysis"/>
    <property type="evidence" value="ECO:0007669"/>
    <property type="project" value="UniProtKB-KW"/>
</dbReference>
<dbReference type="AlphaFoldDB" id="A0A238H4Y3"/>
<dbReference type="InterPro" id="IPR028090">
    <property type="entry name" value="JAB_dom_prok"/>
</dbReference>
<evidence type="ECO:0000256" key="2">
    <source>
        <dbReference type="ARBA" id="ARBA00022670"/>
    </source>
</evidence>
<keyword evidence="7" id="KW-0482">Metalloprotease</keyword>
<dbReference type="InterPro" id="IPR038765">
    <property type="entry name" value="Papain-like_cys_pep_sf"/>
</dbReference>
<feature type="domain" description="NlpC/P60" evidence="8">
    <location>
        <begin position="97"/>
        <end position="236"/>
    </location>
</feature>
<evidence type="ECO:0000259" key="8">
    <source>
        <dbReference type="PROSITE" id="PS51935"/>
    </source>
</evidence>
<evidence type="ECO:0000256" key="1">
    <source>
        <dbReference type="ARBA" id="ARBA00007074"/>
    </source>
</evidence>
<dbReference type="PANTHER" id="PTHR34858">
    <property type="entry name" value="CYSO-CYSTEINE PEPTIDASE"/>
    <property type="match status" value="1"/>
</dbReference>
<protein>
    <submittedName>
        <fullName evidence="9">Phage tail assembly protein</fullName>
    </submittedName>
</protein>
<evidence type="ECO:0000256" key="5">
    <source>
        <dbReference type="ARBA" id="ARBA00022807"/>
    </source>
</evidence>
<evidence type="ECO:0000256" key="4">
    <source>
        <dbReference type="ARBA" id="ARBA00022801"/>
    </source>
</evidence>
<dbReference type="EMBL" id="FXAN01000053">
    <property type="protein sequence ID" value="SMG00326.1"/>
    <property type="molecule type" value="Genomic_DNA"/>
</dbReference>
<keyword evidence="3" id="KW-0479">Metal-binding</keyword>
<dbReference type="Gene3D" id="3.90.1720.10">
    <property type="entry name" value="endopeptidase domain like (from Nostoc punctiforme)"/>
    <property type="match status" value="1"/>
</dbReference>
<dbReference type="Pfam" id="PF00877">
    <property type="entry name" value="NLPC_P60"/>
    <property type="match status" value="1"/>
</dbReference>
<organism evidence="9 10">
    <name type="scientific">Burkholderia singularis</name>
    <dbReference type="NCBI Taxonomy" id="1503053"/>
    <lineage>
        <taxon>Bacteria</taxon>
        <taxon>Pseudomonadati</taxon>
        <taxon>Pseudomonadota</taxon>
        <taxon>Betaproteobacteria</taxon>
        <taxon>Burkholderiales</taxon>
        <taxon>Burkholderiaceae</taxon>
        <taxon>Burkholderia</taxon>
        <taxon>pseudomallei group</taxon>
    </lineage>
</organism>
<proteinExistence type="inferred from homology"/>